<organism evidence="7 8">
    <name type="scientific">Corvus moneduloides</name>
    <name type="common">New Caledonian crow</name>
    <dbReference type="NCBI Taxonomy" id="1196302"/>
    <lineage>
        <taxon>Eukaryota</taxon>
        <taxon>Metazoa</taxon>
        <taxon>Chordata</taxon>
        <taxon>Craniata</taxon>
        <taxon>Vertebrata</taxon>
        <taxon>Euteleostomi</taxon>
        <taxon>Archelosauria</taxon>
        <taxon>Archosauria</taxon>
        <taxon>Dinosauria</taxon>
        <taxon>Saurischia</taxon>
        <taxon>Theropoda</taxon>
        <taxon>Coelurosauria</taxon>
        <taxon>Aves</taxon>
        <taxon>Neognathae</taxon>
        <taxon>Neoaves</taxon>
        <taxon>Telluraves</taxon>
        <taxon>Australaves</taxon>
        <taxon>Passeriformes</taxon>
        <taxon>Corvoidea</taxon>
        <taxon>Corvidae</taxon>
        <taxon>Corvus</taxon>
    </lineage>
</organism>
<comment type="similarity">
    <text evidence="2">Belongs to the universal ribosomal protein uL29 family.</text>
</comment>
<proteinExistence type="inferred from homology"/>
<dbReference type="GO" id="GO:0003735">
    <property type="term" value="F:structural constituent of ribosome"/>
    <property type="evidence" value="ECO:0007669"/>
    <property type="project" value="InterPro"/>
</dbReference>
<reference evidence="7" key="2">
    <citation type="submission" date="2025-08" db="UniProtKB">
        <authorList>
            <consortium name="Ensembl"/>
        </authorList>
    </citation>
    <scope>IDENTIFICATION</scope>
</reference>
<dbReference type="Pfam" id="PF06984">
    <property type="entry name" value="MRP-L47"/>
    <property type="match status" value="1"/>
</dbReference>
<name>A0A8C3EG73_CORMO</name>
<dbReference type="GO" id="GO:0005762">
    <property type="term" value="C:mitochondrial large ribosomal subunit"/>
    <property type="evidence" value="ECO:0007669"/>
    <property type="project" value="TreeGrafter"/>
</dbReference>
<evidence type="ECO:0000256" key="2">
    <source>
        <dbReference type="ARBA" id="ARBA00009254"/>
    </source>
</evidence>
<dbReference type="Gene3D" id="6.10.330.20">
    <property type="match status" value="1"/>
</dbReference>
<keyword evidence="3" id="KW-0689">Ribosomal protein</keyword>
<dbReference type="PANTHER" id="PTHR21183">
    <property type="entry name" value="RIBOSOMAL PROTEIN L47, MITOCHONDRIAL-RELATED"/>
    <property type="match status" value="1"/>
</dbReference>
<keyword evidence="8" id="KW-1185">Reference proteome</keyword>
<evidence type="ECO:0000256" key="6">
    <source>
        <dbReference type="ARBA" id="ARBA00035289"/>
    </source>
</evidence>
<dbReference type="InterPro" id="IPR038340">
    <property type="entry name" value="MRP-L47_sf"/>
</dbReference>
<dbReference type="PANTHER" id="PTHR21183:SF18">
    <property type="entry name" value="LARGE RIBOSOMAL SUBUNIT PROTEIN UL29M"/>
    <property type="match status" value="1"/>
</dbReference>
<dbReference type="GO" id="GO:0032543">
    <property type="term" value="P:mitochondrial translation"/>
    <property type="evidence" value="ECO:0007669"/>
    <property type="project" value="TreeGrafter"/>
</dbReference>
<protein>
    <recommendedName>
        <fullName evidence="6">Large ribosomal subunit protein uL29m</fullName>
    </recommendedName>
</protein>
<dbReference type="Ensembl" id="ENSCMUT00000021142.2">
    <property type="protein sequence ID" value="ENSCMUP00000019676.2"/>
    <property type="gene ID" value="ENSCMUG00000012157.2"/>
</dbReference>
<dbReference type="AlphaFoldDB" id="A0A8C3EG73"/>
<keyword evidence="4" id="KW-0496">Mitochondrion</keyword>
<dbReference type="OMA" id="HCTETRR"/>
<dbReference type="Proteomes" id="UP000694553">
    <property type="component" value="Unassembled WGS sequence"/>
</dbReference>
<evidence type="ECO:0000256" key="5">
    <source>
        <dbReference type="ARBA" id="ARBA00023274"/>
    </source>
</evidence>
<keyword evidence="5" id="KW-0687">Ribonucleoprotein</keyword>
<evidence type="ECO:0000313" key="8">
    <source>
        <dbReference type="Proteomes" id="UP000694553"/>
    </source>
</evidence>
<gene>
    <name evidence="7" type="primary">MRPL47</name>
</gene>
<reference evidence="7" key="3">
    <citation type="submission" date="2025-09" db="UniProtKB">
        <authorList>
            <consortium name="Ensembl"/>
        </authorList>
    </citation>
    <scope>IDENTIFICATION</scope>
</reference>
<sequence length="246" mass="29008">MAAAAAMAALGRGLTAALRLPRARPELPGMVLNLYHKNLRKIEPLHQVKFLHTTVSQRGLEEFFDDPGNWGEKSVKSGDSWNIKQLRGKSSEDLHKLWYVLLKEKNMLLTLEQESKRQRKPMPSPERLEKVETSMKNIDLVVREREIALRLLQTGHEKPVPGEWRHDFLGRTFWYGKPFFLTCEFFLWCVSLPERPYQIKERCIYCIKHWRCSYKPGQQELEINTHILILQSPRPLHHCTETRRNW</sequence>
<evidence type="ECO:0000256" key="3">
    <source>
        <dbReference type="ARBA" id="ARBA00022980"/>
    </source>
</evidence>
<evidence type="ECO:0000256" key="4">
    <source>
        <dbReference type="ARBA" id="ARBA00023128"/>
    </source>
</evidence>
<reference evidence="8" key="1">
    <citation type="submission" date="2019-10" db="EMBL/GenBank/DDBJ databases">
        <title>Corvus moneduloides (New Caledonian crow) genome, bCorMon1, primary haplotype.</title>
        <authorList>
            <person name="Rutz C."/>
            <person name="Fungtammasan C."/>
            <person name="Mountcastle J."/>
            <person name="Formenti G."/>
            <person name="Chow W."/>
            <person name="Howe K."/>
            <person name="Steele M.P."/>
            <person name="Fernandes J."/>
            <person name="Gilbert M.T.P."/>
            <person name="Fedrigo O."/>
            <person name="Jarvis E.D."/>
            <person name="Gemmell N."/>
        </authorList>
    </citation>
    <scope>NUCLEOTIDE SEQUENCE [LARGE SCALE GENOMIC DNA]</scope>
</reference>
<evidence type="ECO:0000313" key="7">
    <source>
        <dbReference type="Ensembl" id="ENSCMUP00000019676.2"/>
    </source>
</evidence>
<evidence type="ECO:0000256" key="1">
    <source>
        <dbReference type="ARBA" id="ARBA00004173"/>
    </source>
</evidence>
<accession>A0A8U7M7Y2</accession>
<comment type="subcellular location">
    <subcellularLocation>
        <location evidence="1">Mitochondrion</location>
    </subcellularLocation>
</comment>
<accession>A0A8C3EG73</accession>
<dbReference type="InterPro" id="IPR010729">
    <property type="entry name" value="Ribosomal_uL29_mit"/>
</dbReference>